<dbReference type="PANTHER" id="PTHR35526">
    <property type="entry name" value="ANTI-SIGMA-F FACTOR RSBW-RELATED"/>
    <property type="match status" value="1"/>
</dbReference>
<dbReference type="GeneID" id="95519880"/>
<dbReference type="SUPFAM" id="SSF55874">
    <property type="entry name" value="ATPase domain of HSP90 chaperone/DNA topoisomerase II/histidine kinase"/>
    <property type="match status" value="1"/>
</dbReference>
<sequence length="144" mass="15583">MTDVSAEQVVRRWSRHPRCVGAARAELRTAMESWGLASLRDSATLILSELLTNAGQHARVSPGREIETRFMRMDGGLRIEVHDASEVPPQECKPDLEACDGRGLLLVAALADAWGFDERVGPGKSVWAELRLNSAAGSGDCRGA</sequence>
<name>A0A2Z5JED1_STRAR</name>
<accession>A0A2Z5JED1</accession>
<keyword evidence="1" id="KW-0418">Kinase</keyword>
<dbReference type="PANTHER" id="PTHR35526:SF3">
    <property type="entry name" value="ANTI-SIGMA-F FACTOR RSBW"/>
    <property type="match status" value="1"/>
</dbReference>
<dbReference type="InterPro" id="IPR036890">
    <property type="entry name" value="HATPase_C_sf"/>
</dbReference>
<dbReference type="InterPro" id="IPR003594">
    <property type="entry name" value="HATPase_dom"/>
</dbReference>
<evidence type="ECO:0000313" key="4">
    <source>
        <dbReference type="Proteomes" id="UP000252698"/>
    </source>
</evidence>
<proteinExistence type="predicted"/>
<dbReference type="KEGG" id="sata:C5746_15520"/>
<evidence type="ECO:0000256" key="1">
    <source>
        <dbReference type="ARBA" id="ARBA00022527"/>
    </source>
</evidence>
<dbReference type="GO" id="GO:0004674">
    <property type="term" value="F:protein serine/threonine kinase activity"/>
    <property type="evidence" value="ECO:0007669"/>
    <property type="project" value="UniProtKB-KW"/>
</dbReference>
<dbReference type="Gene3D" id="3.30.565.10">
    <property type="entry name" value="Histidine kinase-like ATPase, C-terminal domain"/>
    <property type="match status" value="1"/>
</dbReference>
<keyword evidence="3" id="KW-0547">Nucleotide-binding</keyword>
<keyword evidence="1" id="KW-0808">Transferase</keyword>
<keyword evidence="3" id="KW-0067">ATP-binding</keyword>
<dbReference type="GO" id="GO:0005524">
    <property type="term" value="F:ATP binding"/>
    <property type="evidence" value="ECO:0007669"/>
    <property type="project" value="UniProtKB-KW"/>
</dbReference>
<dbReference type="CDD" id="cd16936">
    <property type="entry name" value="HATPase_RsbW-like"/>
    <property type="match status" value="1"/>
</dbReference>
<evidence type="ECO:0000313" key="3">
    <source>
        <dbReference type="EMBL" id="AXE78115.1"/>
    </source>
</evidence>
<dbReference type="Proteomes" id="UP000252698">
    <property type="component" value="Chromosome"/>
</dbReference>
<protein>
    <submittedName>
        <fullName evidence="3">ATP-binding protein</fullName>
    </submittedName>
</protein>
<organism evidence="3 4">
    <name type="scientific">Streptomyces atratus</name>
    <dbReference type="NCBI Taxonomy" id="1893"/>
    <lineage>
        <taxon>Bacteria</taxon>
        <taxon>Bacillati</taxon>
        <taxon>Actinomycetota</taxon>
        <taxon>Actinomycetes</taxon>
        <taxon>Kitasatosporales</taxon>
        <taxon>Streptomycetaceae</taxon>
        <taxon>Streptomyces</taxon>
    </lineage>
</organism>
<evidence type="ECO:0000259" key="2">
    <source>
        <dbReference type="Pfam" id="PF13581"/>
    </source>
</evidence>
<feature type="domain" description="Histidine kinase/HSP90-like ATPase" evidence="2">
    <location>
        <begin position="17"/>
        <end position="127"/>
    </location>
</feature>
<gene>
    <name evidence="3" type="ORF">C5746_15520</name>
</gene>
<dbReference type="RefSeq" id="WP_114244712.1">
    <property type="nucleotide sequence ID" value="NZ_CP027306.1"/>
</dbReference>
<dbReference type="InterPro" id="IPR050267">
    <property type="entry name" value="Anti-sigma-factor_SerPK"/>
</dbReference>
<reference evidence="3 4" key="1">
    <citation type="journal article" date="2018" name="Front. Microbiol.">
        <title>Genome Sequencing of Streptomyces atratus SCSIOZH16 and Activation Production of Nocardamine via Metabolic Engineering.</title>
        <authorList>
            <person name="Li Y."/>
            <person name="Zhang C."/>
            <person name="Liu C."/>
            <person name="Ju J."/>
            <person name="Ma J."/>
        </authorList>
    </citation>
    <scope>NUCLEOTIDE SEQUENCE [LARGE SCALE GENOMIC DNA]</scope>
    <source>
        <strain evidence="3 4">SCSIO_ZH16</strain>
    </source>
</reference>
<dbReference type="Pfam" id="PF13581">
    <property type="entry name" value="HATPase_c_2"/>
    <property type="match status" value="1"/>
</dbReference>
<dbReference type="EMBL" id="CP027306">
    <property type="protein sequence ID" value="AXE78115.1"/>
    <property type="molecule type" value="Genomic_DNA"/>
</dbReference>
<keyword evidence="1" id="KW-0723">Serine/threonine-protein kinase</keyword>
<dbReference type="AlphaFoldDB" id="A0A2Z5JED1"/>